<dbReference type="RefSeq" id="WP_058002577.1">
    <property type="nucleotide sequence ID" value="NZ_BOQX01000001.1"/>
</dbReference>
<accession>A0A8E2IDW8</accession>
<organism evidence="1 2">
    <name type="scientific">Heyndrickxia oleronia</name>
    <dbReference type="NCBI Taxonomy" id="38875"/>
    <lineage>
        <taxon>Bacteria</taxon>
        <taxon>Bacillati</taxon>
        <taxon>Bacillota</taxon>
        <taxon>Bacilli</taxon>
        <taxon>Bacillales</taxon>
        <taxon>Bacillaceae</taxon>
        <taxon>Heyndrickxia</taxon>
    </lineage>
</organism>
<dbReference type="AlphaFoldDB" id="A0A8E2IDW8"/>
<dbReference type="Gene3D" id="1.20.120.910">
    <property type="entry name" value="DksA, coiled-coil domain"/>
    <property type="match status" value="1"/>
</dbReference>
<evidence type="ECO:0000313" key="1">
    <source>
        <dbReference type="EMBL" id="OOP69260.1"/>
    </source>
</evidence>
<sequence>MCRNDDQLFYLLHDLKAELSAYETKDELIKDMINEELKDIHTALSKWNKGNYGKCEHSGDPIPKEWLETIPTLKSSDEWNQLWSYGKISIPYS</sequence>
<gene>
    <name evidence="1" type="ORF">BWZ43_06215</name>
</gene>
<keyword evidence="2" id="KW-1185">Reference proteome</keyword>
<dbReference type="GeneID" id="79866275"/>
<name>A0A8E2IDW8_9BACI</name>
<dbReference type="EMBL" id="MTLA01000063">
    <property type="protein sequence ID" value="OOP69260.1"/>
    <property type="molecule type" value="Genomic_DNA"/>
</dbReference>
<reference evidence="1 2" key="1">
    <citation type="submission" date="2017-01" db="EMBL/GenBank/DDBJ databases">
        <title>Draft genome sequence of Bacillus oleronius.</title>
        <authorList>
            <person name="Allam M."/>
        </authorList>
    </citation>
    <scope>NUCLEOTIDE SEQUENCE [LARGE SCALE GENOMIC DNA]</scope>
    <source>
        <strain evidence="1 2">DSM 9356</strain>
    </source>
</reference>
<proteinExistence type="predicted"/>
<dbReference type="PROSITE" id="PS51128">
    <property type="entry name" value="ZF_DKSA_2"/>
    <property type="match status" value="1"/>
</dbReference>
<protein>
    <submittedName>
        <fullName evidence="1">Uncharacterized protein</fullName>
    </submittedName>
</protein>
<evidence type="ECO:0000313" key="2">
    <source>
        <dbReference type="Proteomes" id="UP000189761"/>
    </source>
</evidence>
<dbReference type="Proteomes" id="UP000189761">
    <property type="component" value="Unassembled WGS sequence"/>
</dbReference>
<comment type="caution">
    <text evidence="1">The sequence shown here is derived from an EMBL/GenBank/DDBJ whole genome shotgun (WGS) entry which is preliminary data.</text>
</comment>